<comment type="caution">
    <text evidence="1">The sequence shown here is derived from an EMBL/GenBank/DDBJ whole genome shotgun (WGS) entry which is preliminary data.</text>
</comment>
<dbReference type="OrthoDB" id="1435962at2"/>
<evidence type="ECO:0008006" key="3">
    <source>
        <dbReference type="Google" id="ProtNLM"/>
    </source>
</evidence>
<organism evidence="1 2">
    <name type="scientific">Sedimenticola selenatireducens</name>
    <dbReference type="NCBI Taxonomy" id="191960"/>
    <lineage>
        <taxon>Bacteria</taxon>
        <taxon>Pseudomonadati</taxon>
        <taxon>Pseudomonadota</taxon>
        <taxon>Gammaproteobacteria</taxon>
        <taxon>Chromatiales</taxon>
        <taxon>Sedimenticolaceae</taxon>
        <taxon>Sedimenticola</taxon>
    </lineage>
</organism>
<dbReference type="Proteomes" id="UP000316649">
    <property type="component" value="Unassembled WGS sequence"/>
</dbReference>
<dbReference type="AlphaFoldDB" id="A0A557SEP6"/>
<sequence>MQSNVTQKYIARLEHLIQIGSDLPEMSKQVVSGGNYVTGEKHYRTRHYVPSDEFTEWKTNVLSLLDVVVPESSIHRTSVERINSLANDPGSKKFGVSFLKAILQDFKEGFLDNIEHKIDAELNADFLVQAESLIEKGVAEKSHIPAAVIAGAVLEHGLRSICHSLEPPEPDEANGKRLMLSALIDALKKRGAYNELTAKQLRSFADIRNAAAHGNFDEFTPDQAKNMVAGVGSFLATHAPT</sequence>
<protein>
    <recommendedName>
        <fullName evidence="3">DUF4145 domain-containing protein</fullName>
    </recommendedName>
</protein>
<name>A0A557SEP6_9GAMM</name>
<gene>
    <name evidence="1" type="ORF">FHP88_07825</name>
</gene>
<dbReference type="EMBL" id="VMNH01000007">
    <property type="protein sequence ID" value="TVO75899.1"/>
    <property type="molecule type" value="Genomic_DNA"/>
</dbReference>
<dbReference type="RefSeq" id="WP_144358479.1">
    <property type="nucleotide sequence ID" value="NZ_VMNH01000007.1"/>
</dbReference>
<evidence type="ECO:0000313" key="1">
    <source>
        <dbReference type="EMBL" id="TVO75899.1"/>
    </source>
</evidence>
<proteinExistence type="predicted"/>
<accession>A0A557SEP6</accession>
<reference evidence="1 2" key="1">
    <citation type="submission" date="2019-07" db="EMBL/GenBank/DDBJ databases">
        <title>The pathways for chlorine oxyanion respiration interact through the shared metabolite chlorate.</title>
        <authorList>
            <person name="Barnum T.P."/>
            <person name="Cheng Y."/>
            <person name="Hill K.A."/>
            <person name="Lucas L.N."/>
            <person name="Carlson H.K."/>
            <person name="Coates J.D."/>
        </authorList>
    </citation>
    <scope>NUCLEOTIDE SEQUENCE [LARGE SCALE GENOMIC DNA]</scope>
    <source>
        <strain evidence="1 2">BK-1</strain>
    </source>
</reference>
<evidence type="ECO:0000313" key="2">
    <source>
        <dbReference type="Proteomes" id="UP000316649"/>
    </source>
</evidence>
<keyword evidence="2" id="KW-1185">Reference proteome</keyword>